<name>A0ABP1MY51_XYLVO</name>
<dbReference type="Proteomes" id="UP001642520">
    <property type="component" value="Unassembled WGS sequence"/>
</dbReference>
<protein>
    <submittedName>
        <fullName evidence="2">Uncharacterized protein</fullName>
    </submittedName>
</protein>
<feature type="region of interest" description="Disordered" evidence="1">
    <location>
        <begin position="1"/>
        <end position="45"/>
    </location>
</feature>
<dbReference type="EMBL" id="CAXAJV020001281">
    <property type="protein sequence ID" value="CAL7933635.1"/>
    <property type="molecule type" value="Genomic_DNA"/>
</dbReference>
<organism evidence="2 3">
    <name type="scientific">Xylocopa violacea</name>
    <name type="common">Violet carpenter bee</name>
    <name type="synonym">Apis violacea</name>
    <dbReference type="NCBI Taxonomy" id="135666"/>
    <lineage>
        <taxon>Eukaryota</taxon>
        <taxon>Metazoa</taxon>
        <taxon>Ecdysozoa</taxon>
        <taxon>Arthropoda</taxon>
        <taxon>Hexapoda</taxon>
        <taxon>Insecta</taxon>
        <taxon>Pterygota</taxon>
        <taxon>Neoptera</taxon>
        <taxon>Endopterygota</taxon>
        <taxon>Hymenoptera</taxon>
        <taxon>Apocrita</taxon>
        <taxon>Aculeata</taxon>
        <taxon>Apoidea</taxon>
        <taxon>Anthophila</taxon>
        <taxon>Apidae</taxon>
        <taxon>Xylocopa</taxon>
        <taxon>Xylocopa</taxon>
    </lineage>
</organism>
<evidence type="ECO:0000256" key="1">
    <source>
        <dbReference type="SAM" id="MobiDB-lite"/>
    </source>
</evidence>
<evidence type="ECO:0000313" key="3">
    <source>
        <dbReference type="Proteomes" id="UP001642520"/>
    </source>
</evidence>
<comment type="caution">
    <text evidence="2">The sequence shown here is derived from an EMBL/GenBank/DDBJ whole genome shotgun (WGS) entry which is preliminary data.</text>
</comment>
<keyword evidence="3" id="KW-1185">Reference proteome</keyword>
<sequence length="45" mass="4710">MYTLVADLETGDRSHAAAQPPTEEVDENDSDGSSLACQLGNADSK</sequence>
<feature type="compositionally biased region" description="Polar residues" evidence="1">
    <location>
        <begin position="31"/>
        <end position="45"/>
    </location>
</feature>
<accession>A0ABP1MY51</accession>
<proteinExistence type="predicted"/>
<evidence type="ECO:0000313" key="2">
    <source>
        <dbReference type="EMBL" id="CAL7933635.1"/>
    </source>
</evidence>
<reference evidence="2 3" key="1">
    <citation type="submission" date="2024-08" db="EMBL/GenBank/DDBJ databases">
        <authorList>
            <person name="Will J Nash"/>
            <person name="Angela Man"/>
            <person name="Seanna McTaggart"/>
            <person name="Kendall Baker"/>
            <person name="Tom Barker"/>
            <person name="Leah Catchpole"/>
            <person name="Alex Durrant"/>
            <person name="Karim Gharbi"/>
            <person name="Naomi Irish"/>
            <person name="Gemy Kaithakottil"/>
            <person name="Debby Ku"/>
            <person name="Aaliyah Providence"/>
            <person name="Felix Shaw"/>
            <person name="David Swarbreck"/>
            <person name="Chris Watkins"/>
            <person name="Ann M. McCartney"/>
            <person name="Giulio Formenti"/>
            <person name="Alice Mouton"/>
            <person name="Noel Vella"/>
            <person name="Bjorn M von Reumont"/>
            <person name="Adriana Vella"/>
            <person name="Wilfried Haerty"/>
        </authorList>
    </citation>
    <scope>NUCLEOTIDE SEQUENCE [LARGE SCALE GENOMIC DNA]</scope>
</reference>
<gene>
    <name evidence="2" type="ORF">XYLVIOL_LOCUS562</name>
</gene>